<dbReference type="EMBL" id="CP035758">
    <property type="protein sequence ID" value="QBD81667.1"/>
    <property type="molecule type" value="Genomic_DNA"/>
</dbReference>
<dbReference type="InterPro" id="IPR053235">
    <property type="entry name" value="Ser_Thr_kinase"/>
</dbReference>
<dbReference type="CDD" id="cd14014">
    <property type="entry name" value="STKc_PknB_like"/>
    <property type="match status" value="1"/>
</dbReference>
<dbReference type="PROSITE" id="PS50011">
    <property type="entry name" value="PROTEIN_KINASE_DOM"/>
    <property type="match status" value="1"/>
</dbReference>
<accession>A0A4P6K0K0</accession>
<dbReference type="InterPro" id="IPR000719">
    <property type="entry name" value="Prot_kinase_dom"/>
</dbReference>
<dbReference type="AlphaFoldDB" id="A0A4P6K0K0"/>
<dbReference type="GO" id="GO:0005524">
    <property type="term" value="F:ATP binding"/>
    <property type="evidence" value="ECO:0007669"/>
    <property type="project" value="InterPro"/>
</dbReference>
<organism evidence="3 4">
    <name type="scientific">Ktedonosporobacter rubrisoli</name>
    <dbReference type="NCBI Taxonomy" id="2509675"/>
    <lineage>
        <taxon>Bacteria</taxon>
        <taxon>Bacillati</taxon>
        <taxon>Chloroflexota</taxon>
        <taxon>Ktedonobacteria</taxon>
        <taxon>Ktedonobacterales</taxon>
        <taxon>Ktedonosporobacteraceae</taxon>
        <taxon>Ktedonosporobacter</taxon>
    </lineage>
</organism>
<reference evidence="3 4" key="1">
    <citation type="submission" date="2019-01" db="EMBL/GenBank/DDBJ databases">
        <title>Ktedonosporobacter rubrisoli SCAWS-G2.</title>
        <authorList>
            <person name="Huang Y."/>
            <person name="Yan B."/>
        </authorList>
    </citation>
    <scope>NUCLEOTIDE SEQUENCE [LARGE SCALE GENOMIC DNA]</scope>
    <source>
        <strain evidence="3 4">SCAWS-G2</strain>
    </source>
</reference>
<feature type="domain" description="Protein kinase" evidence="2">
    <location>
        <begin position="257"/>
        <end position="530"/>
    </location>
</feature>
<gene>
    <name evidence="3" type="ORF">EPA93_39135</name>
</gene>
<evidence type="ECO:0000256" key="1">
    <source>
        <dbReference type="SAM" id="MobiDB-lite"/>
    </source>
</evidence>
<dbReference type="PANTHER" id="PTHR24361">
    <property type="entry name" value="MITOGEN-ACTIVATED KINASE KINASE KINASE"/>
    <property type="match status" value="1"/>
</dbReference>
<dbReference type="Gene3D" id="1.10.510.10">
    <property type="entry name" value="Transferase(Phosphotransferase) domain 1"/>
    <property type="match status" value="1"/>
</dbReference>
<feature type="compositionally biased region" description="Polar residues" evidence="1">
    <location>
        <begin position="206"/>
        <end position="217"/>
    </location>
</feature>
<sequence>MVNFEAHEVPFSFDQPETVFAPLANVLQQVLNEPRTRTIIGKLFHSAFPVLIIDHHEPRARYLARLLMSMNYQPVIAANALEAFTLFLQRSIVPFALILGQEDSSNRLFVHRLVQQAGQKYGWEVPVICLRIAATGKRSSQALWPSAVPQTPFPQQPLEQEHSSRSTQTPNTSPLPSPEAAPWNSGPQTPLPPSELDNSLHGHAQPRTSPLAATNPSGHLVPMGNSRIQPGAGESGEGKPPTSEKKISLVGHDLGRYEIISQIGSDTSSNTYLVYDRLREQQVALKAVQVGSIPYYLMEGTEEEANLFQIEQDLLEPFENPHILHPMKIGKSYVSGAPFIYKTMTYYAEGSLAQWLMQYSGSKLFSPPEVAHIIGQLAEVLQAMHDRNITYQNFKLSNLLLLRPASEMRQLHLLLTDMAIPQDGSFLPRMPEAFPFVAPERWDGQVLPASDQYGLAALAYELLTGRPPFQGSSEHIMKHLHQNMPLQPPAMFNPALPPFVNRVLMHALSKKPEDRFASVTLFAWTFQRYCS</sequence>
<dbReference type="GO" id="GO:0005737">
    <property type="term" value="C:cytoplasm"/>
    <property type="evidence" value="ECO:0007669"/>
    <property type="project" value="TreeGrafter"/>
</dbReference>
<dbReference type="GO" id="GO:0004674">
    <property type="term" value="F:protein serine/threonine kinase activity"/>
    <property type="evidence" value="ECO:0007669"/>
    <property type="project" value="TreeGrafter"/>
</dbReference>
<dbReference type="OrthoDB" id="140604at2"/>
<name>A0A4P6K0K0_KTERU</name>
<feature type="region of interest" description="Disordered" evidence="1">
    <location>
        <begin position="143"/>
        <end position="246"/>
    </location>
</feature>
<dbReference type="Proteomes" id="UP000290365">
    <property type="component" value="Chromosome"/>
</dbReference>
<evidence type="ECO:0000259" key="2">
    <source>
        <dbReference type="PROSITE" id="PS50011"/>
    </source>
</evidence>
<dbReference type="InterPro" id="IPR011009">
    <property type="entry name" value="Kinase-like_dom_sf"/>
</dbReference>
<evidence type="ECO:0000313" key="3">
    <source>
        <dbReference type="EMBL" id="QBD81667.1"/>
    </source>
</evidence>
<proteinExistence type="predicted"/>
<evidence type="ECO:0000313" key="4">
    <source>
        <dbReference type="Proteomes" id="UP000290365"/>
    </source>
</evidence>
<protein>
    <recommendedName>
        <fullName evidence="2">Protein kinase domain-containing protein</fullName>
    </recommendedName>
</protein>
<keyword evidence="4" id="KW-1185">Reference proteome</keyword>
<dbReference type="RefSeq" id="WP_129892728.1">
    <property type="nucleotide sequence ID" value="NZ_CP035758.1"/>
</dbReference>
<dbReference type="Gene3D" id="3.30.200.20">
    <property type="entry name" value="Phosphorylase Kinase, domain 1"/>
    <property type="match status" value="1"/>
</dbReference>
<dbReference type="Pfam" id="PF00069">
    <property type="entry name" value="Pkinase"/>
    <property type="match status" value="1"/>
</dbReference>
<dbReference type="KEGG" id="kbs:EPA93_39135"/>
<dbReference type="SMART" id="SM00220">
    <property type="entry name" value="S_TKc"/>
    <property type="match status" value="1"/>
</dbReference>
<dbReference type="SUPFAM" id="SSF56112">
    <property type="entry name" value="Protein kinase-like (PK-like)"/>
    <property type="match status" value="1"/>
</dbReference>